<evidence type="ECO:0000256" key="4">
    <source>
        <dbReference type="ARBA" id="ARBA00023163"/>
    </source>
</evidence>
<protein>
    <recommendedName>
        <fullName evidence="7">Zn(2)-C6 fungal-type domain-containing protein</fullName>
    </recommendedName>
</protein>
<keyword evidence="4" id="KW-0804">Transcription</keyword>
<proteinExistence type="predicted"/>
<dbReference type="PROSITE" id="PS50048">
    <property type="entry name" value="ZN2_CY6_FUNGAL_2"/>
    <property type="match status" value="1"/>
</dbReference>
<dbReference type="Pfam" id="PF00172">
    <property type="entry name" value="Zn_clus"/>
    <property type="match status" value="1"/>
</dbReference>
<evidence type="ECO:0000256" key="3">
    <source>
        <dbReference type="ARBA" id="ARBA00023015"/>
    </source>
</evidence>
<evidence type="ECO:0000256" key="5">
    <source>
        <dbReference type="ARBA" id="ARBA00023242"/>
    </source>
</evidence>
<feature type="compositionally biased region" description="Low complexity" evidence="6">
    <location>
        <begin position="612"/>
        <end position="634"/>
    </location>
</feature>
<dbReference type="InterPro" id="IPR001138">
    <property type="entry name" value="Zn2Cys6_DnaBD"/>
</dbReference>
<dbReference type="CDD" id="cd12148">
    <property type="entry name" value="fungal_TF_MHR"/>
    <property type="match status" value="1"/>
</dbReference>
<dbReference type="EMBL" id="JANBUL010000054">
    <property type="protein sequence ID" value="KAJ2783118.1"/>
    <property type="molecule type" value="Genomic_DNA"/>
</dbReference>
<dbReference type="SUPFAM" id="SSF57701">
    <property type="entry name" value="Zn2/Cys6 DNA-binding domain"/>
    <property type="match status" value="1"/>
</dbReference>
<dbReference type="Pfam" id="PF04082">
    <property type="entry name" value="Fungal_trans"/>
    <property type="match status" value="1"/>
</dbReference>
<feature type="compositionally biased region" description="Pro residues" evidence="6">
    <location>
        <begin position="15"/>
        <end position="25"/>
    </location>
</feature>
<feature type="compositionally biased region" description="Low complexity" evidence="6">
    <location>
        <begin position="293"/>
        <end position="308"/>
    </location>
</feature>
<dbReference type="GO" id="GO:0000981">
    <property type="term" value="F:DNA-binding transcription factor activity, RNA polymerase II-specific"/>
    <property type="evidence" value="ECO:0007669"/>
    <property type="project" value="InterPro"/>
</dbReference>
<dbReference type="OrthoDB" id="2123952at2759"/>
<dbReference type="GO" id="GO:0003677">
    <property type="term" value="F:DNA binding"/>
    <property type="evidence" value="ECO:0007669"/>
    <property type="project" value="InterPro"/>
</dbReference>
<dbReference type="GO" id="GO:0005634">
    <property type="term" value="C:nucleus"/>
    <property type="evidence" value="ECO:0007669"/>
    <property type="project" value="UniProtKB-SubCell"/>
</dbReference>
<evidence type="ECO:0000256" key="2">
    <source>
        <dbReference type="ARBA" id="ARBA00022723"/>
    </source>
</evidence>
<gene>
    <name evidence="8" type="ORF">H4R18_001866</name>
</gene>
<feature type="region of interest" description="Disordered" evidence="6">
    <location>
        <begin position="608"/>
        <end position="634"/>
    </location>
</feature>
<feature type="compositionally biased region" description="Acidic residues" evidence="6">
    <location>
        <begin position="276"/>
        <end position="288"/>
    </location>
</feature>
<dbReference type="InterPro" id="IPR050815">
    <property type="entry name" value="TF_fung"/>
</dbReference>
<evidence type="ECO:0000256" key="6">
    <source>
        <dbReference type="SAM" id="MobiDB-lite"/>
    </source>
</evidence>
<dbReference type="GO" id="GO:0006351">
    <property type="term" value="P:DNA-templated transcription"/>
    <property type="evidence" value="ECO:0007669"/>
    <property type="project" value="InterPro"/>
</dbReference>
<dbReference type="SMART" id="SM00066">
    <property type="entry name" value="GAL4"/>
    <property type="match status" value="1"/>
</dbReference>
<feature type="compositionally biased region" description="Low complexity" evidence="6">
    <location>
        <begin position="33"/>
        <end position="47"/>
    </location>
</feature>
<dbReference type="Gene3D" id="4.10.240.10">
    <property type="entry name" value="Zn(2)-C6 fungal-type DNA-binding domain"/>
    <property type="match status" value="1"/>
</dbReference>
<comment type="caution">
    <text evidence="8">The sequence shown here is derived from an EMBL/GenBank/DDBJ whole genome shotgun (WGS) entry which is preliminary data.</text>
</comment>
<feature type="region of interest" description="Disordered" evidence="6">
    <location>
        <begin position="159"/>
        <end position="220"/>
    </location>
</feature>
<dbReference type="PROSITE" id="PS00463">
    <property type="entry name" value="ZN2_CY6_FUNGAL_1"/>
    <property type="match status" value="1"/>
</dbReference>
<keyword evidence="3" id="KW-0805">Transcription regulation</keyword>
<feature type="compositionally biased region" description="Low complexity" evidence="6">
    <location>
        <begin position="203"/>
        <end position="220"/>
    </location>
</feature>
<keyword evidence="2" id="KW-0479">Metal-binding</keyword>
<keyword evidence="5" id="KW-0539">Nucleus</keyword>
<feature type="region of interest" description="Disordered" evidence="6">
    <location>
        <begin position="536"/>
        <end position="560"/>
    </location>
</feature>
<name>A0A9W8HDT4_9FUNG</name>
<accession>A0A9W8HDT4</accession>
<evidence type="ECO:0000256" key="1">
    <source>
        <dbReference type="ARBA" id="ARBA00004123"/>
    </source>
</evidence>
<dbReference type="PANTHER" id="PTHR47338">
    <property type="entry name" value="ZN(II)2CYS6 TRANSCRIPTION FACTOR (EUROFUNG)-RELATED"/>
    <property type="match status" value="1"/>
</dbReference>
<feature type="domain" description="Zn(2)-C6 fungal-type" evidence="7">
    <location>
        <begin position="126"/>
        <end position="156"/>
    </location>
</feature>
<reference evidence="8" key="1">
    <citation type="submission" date="2022-07" db="EMBL/GenBank/DDBJ databases">
        <title>Phylogenomic reconstructions and comparative analyses of Kickxellomycotina fungi.</title>
        <authorList>
            <person name="Reynolds N.K."/>
            <person name="Stajich J.E."/>
            <person name="Barry K."/>
            <person name="Grigoriev I.V."/>
            <person name="Crous P."/>
            <person name="Smith M.E."/>
        </authorList>
    </citation>
    <scope>NUCLEOTIDE SEQUENCE</scope>
    <source>
        <strain evidence="8">NBRC 105414</strain>
    </source>
</reference>
<dbReference type="AlphaFoldDB" id="A0A9W8HDT4"/>
<feature type="compositionally biased region" description="Low complexity" evidence="6">
    <location>
        <begin position="779"/>
        <end position="790"/>
    </location>
</feature>
<feature type="region of interest" description="Disordered" evidence="6">
    <location>
        <begin position="241"/>
        <end position="310"/>
    </location>
</feature>
<dbReference type="InterPro" id="IPR036864">
    <property type="entry name" value="Zn2-C6_fun-type_DNA-bd_sf"/>
</dbReference>
<evidence type="ECO:0000313" key="9">
    <source>
        <dbReference type="Proteomes" id="UP001140217"/>
    </source>
</evidence>
<dbReference type="PANTHER" id="PTHR47338:SF5">
    <property type="entry name" value="ZN(II)2CYS6 TRANSCRIPTION FACTOR (EUROFUNG)"/>
    <property type="match status" value="1"/>
</dbReference>
<feature type="region of interest" description="Disordered" evidence="6">
    <location>
        <begin position="779"/>
        <end position="800"/>
    </location>
</feature>
<dbReference type="CDD" id="cd00067">
    <property type="entry name" value="GAL4"/>
    <property type="match status" value="1"/>
</dbReference>
<dbReference type="Proteomes" id="UP001140217">
    <property type="component" value="Unassembled WGS sequence"/>
</dbReference>
<dbReference type="SMART" id="SM00906">
    <property type="entry name" value="Fungal_trans"/>
    <property type="match status" value="1"/>
</dbReference>
<comment type="subcellular location">
    <subcellularLocation>
        <location evidence="1">Nucleus</location>
    </subcellularLocation>
</comment>
<feature type="compositionally biased region" description="Low complexity" evidence="6">
    <location>
        <begin position="263"/>
        <end position="275"/>
    </location>
</feature>
<evidence type="ECO:0000313" key="8">
    <source>
        <dbReference type="EMBL" id="KAJ2783118.1"/>
    </source>
</evidence>
<feature type="compositionally biased region" description="Basic residues" evidence="6">
    <location>
        <begin position="175"/>
        <end position="199"/>
    </location>
</feature>
<keyword evidence="9" id="KW-1185">Reference proteome</keyword>
<feature type="compositionally biased region" description="Pro residues" evidence="6">
    <location>
        <begin position="547"/>
        <end position="560"/>
    </location>
</feature>
<organism evidence="8 9">
    <name type="scientific">Coemansia javaensis</name>
    <dbReference type="NCBI Taxonomy" id="2761396"/>
    <lineage>
        <taxon>Eukaryota</taxon>
        <taxon>Fungi</taxon>
        <taxon>Fungi incertae sedis</taxon>
        <taxon>Zoopagomycota</taxon>
        <taxon>Kickxellomycotina</taxon>
        <taxon>Kickxellomycetes</taxon>
        <taxon>Kickxellales</taxon>
        <taxon>Kickxellaceae</taxon>
        <taxon>Coemansia</taxon>
    </lineage>
</organism>
<sequence>MVIFGPPAESAGWDCPPPPPPPPPLQLQHHRAGGYAAGPAPAHPAARTNSDISDARRYRPYPEIAAAPADARYLPAAAAAAAAAGPPAGGIGHHHLGAMGMAMMARVPRRSRHAGDAQKRRRRTQACEYCHMKKIKCEGDGAHCQNCIKNDVRCVWGQKRKRGPKPKAAVALAQRIHRHHHQQQQQMHHHHHHHHHHHPFPPAAVGGNNSSSGSSISSSSGSTAVAAMSAAMAAAAAAAPVARELPTHTPSPANSGEGGGGDDNNNNRNNNNDSGGDSDDDHDDDNDDAGAKPQQSPSNGSSSEPFSGIQAPRFGHELGELFREKVDEETREAVQYYLDYFYPLAPMYHPFVFILRVVRGQVDPLLIDAIKATTARVIAQKTGRVVDGQALADGVRAQILGRLRQPTVDLVRTMVVMTLLAGSQGDYISYNSLICLAASVVVRMGWHNLDLYRRPPPASFEDWVDLELKRRLFWLVYQIDSYQSMLTGRPMSIAEDSVHVFAPCPDSEWDSMRPTRSIVPGDPSHSIAYVSPAASAGRQLSPGGADPSPPPPVPPVPPLRPSQHVIVATGAFSHSFMSLCELTAIIAKINTFLCDAKASRPLMLLAQPPPQQQQQQQQSGDGAAPSPGASPAGLSRDAPFPAADFLGGASNGTSGLVRPVMRPVRLASEYAAFVELDERLEEWKRNLLMPEDLRDDATEARDITFFGTADHRRFMMRVRYFCLHCYYVPNTIFLHQANRPTFFTEYEQPLEVRMAQRWAAAKSASPAAAAAAASTSTSSTAATAAAPDAGGSSGGDDPDAAAATERALRELLARAFSSTWNEGVLAYDIEKTSWDHSVRAAKGLSEHLQRNSDLPLERFDQVIPFCIFISVSVLLRQVRMCASLLRAAAAEPIAAARRLAAAGGARAVEAERAQCTACIRHQWTTLQSLGALWDIDGINDLLQSMQIDEVTKAASMLEGMSL</sequence>
<evidence type="ECO:0000259" key="7">
    <source>
        <dbReference type="PROSITE" id="PS50048"/>
    </source>
</evidence>
<feature type="region of interest" description="Disordered" evidence="6">
    <location>
        <begin position="1"/>
        <end position="52"/>
    </location>
</feature>
<dbReference type="InterPro" id="IPR007219">
    <property type="entry name" value="XnlR_reg_dom"/>
</dbReference>
<dbReference type="GO" id="GO:0008270">
    <property type="term" value="F:zinc ion binding"/>
    <property type="evidence" value="ECO:0007669"/>
    <property type="project" value="InterPro"/>
</dbReference>